<comment type="caution">
    <text evidence="9">The sequence shown here is derived from an EMBL/GenBank/DDBJ whole genome shotgun (WGS) entry which is preliminary data.</text>
</comment>
<evidence type="ECO:0000313" key="9">
    <source>
        <dbReference type="EMBL" id="TWB11908.1"/>
    </source>
</evidence>
<gene>
    <name evidence="6" type="primary">minC</name>
    <name evidence="9" type="ORF">FBZ89_12742</name>
</gene>
<dbReference type="Gene3D" id="2.160.20.70">
    <property type="match status" value="1"/>
</dbReference>
<feature type="domain" description="Septum formation inhibitor MinC C-terminal" evidence="7">
    <location>
        <begin position="150"/>
        <end position="249"/>
    </location>
</feature>
<dbReference type="InterPro" id="IPR016098">
    <property type="entry name" value="CAP/MinC_C"/>
</dbReference>
<dbReference type="Gene3D" id="3.30.70.260">
    <property type="match status" value="1"/>
</dbReference>
<feature type="domain" description="Septum formation inhibitor MinC N-terminal" evidence="8">
    <location>
        <begin position="12"/>
        <end position="82"/>
    </location>
</feature>
<proteinExistence type="inferred from homology"/>
<dbReference type="PANTHER" id="PTHR34108:SF1">
    <property type="entry name" value="SEPTUM SITE-DETERMINING PROTEIN MINC"/>
    <property type="match status" value="1"/>
</dbReference>
<evidence type="ECO:0000256" key="3">
    <source>
        <dbReference type="ARBA" id="ARBA00023210"/>
    </source>
</evidence>
<dbReference type="GO" id="GO:1901891">
    <property type="term" value="P:regulation of cell septum assembly"/>
    <property type="evidence" value="ECO:0007669"/>
    <property type="project" value="InterPro"/>
</dbReference>
<evidence type="ECO:0000256" key="1">
    <source>
        <dbReference type="ARBA" id="ARBA00006291"/>
    </source>
</evidence>
<keyword evidence="3 6" id="KW-0717">Septation</keyword>
<evidence type="ECO:0000259" key="7">
    <source>
        <dbReference type="Pfam" id="PF03775"/>
    </source>
</evidence>
<dbReference type="InterPro" id="IPR005526">
    <property type="entry name" value="Septum_form_inhib_MinC_C"/>
</dbReference>
<dbReference type="HAMAP" id="MF_00267">
    <property type="entry name" value="MinC"/>
    <property type="match status" value="1"/>
</dbReference>
<name>A0A560ERB6_9PROT</name>
<dbReference type="NCBIfam" id="TIGR01222">
    <property type="entry name" value="minC"/>
    <property type="match status" value="1"/>
</dbReference>
<dbReference type="InterPro" id="IPR007874">
    <property type="entry name" value="MinC_N"/>
</dbReference>
<dbReference type="InterPro" id="IPR013033">
    <property type="entry name" value="MinC"/>
</dbReference>
<dbReference type="Pfam" id="PF03775">
    <property type="entry name" value="MinC_C"/>
    <property type="match status" value="1"/>
</dbReference>
<dbReference type="SUPFAM" id="SSF63848">
    <property type="entry name" value="Cell-division inhibitor MinC, C-terminal domain"/>
    <property type="match status" value="1"/>
</dbReference>
<sequence length="254" mass="27381">MSNQVAFRDAPFQLRGSNFTMMVLKVSDPHAQNFFFALSDKVRQAPNFFRNAPVVLDLDDLPPGQGFDFENFCDLLRTLGLIAVGLQGGTREQQEAALAVGLAVFPQGRATAEAQPAAPRPQAVADAPMPAAPVAAPAHDLPYQKATLLVRENVRSGRQLYAQGGDLVVIGSVSPGAELVADGNIHVYGALRGRALAGMAGDRNARIFCQNLEAEMVSIAGLYRVSEDLEKSVLRRQVQIYLDQGFLHIDPVTV</sequence>
<evidence type="ECO:0000256" key="6">
    <source>
        <dbReference type="HAMAP-Rule" id="MF_00267"/>
    </source>
</evidence>
<dbReference type="Proteomes" id="UP000319859">
    <property type="component" value="Unassembled WGS sequence"/>
</dbReference>
<keyword evidence="2 6" id="KW-0132">Cell division</keyword>
<dbReference type="Pfam" id="PF05209">
    <property type="entry name" value="MinC_N"/>
    <property type="match status" value="1"/>
</dbReference>
<evidence type="ECO:0000313" key="10">
    <source>
        <dbReference type="Proteomes" id="UP000319859"/>
    </source>
</evidence>
<accession>A0A560ERB6</accession>
<evidence type="ECO:0000256" key="5">
    <source>
        <dbReference type="ARBA" id="ARBA00025606"/>
    </source>
</evidence>
<protein>
    <recommendedName>
        <fullName evidence="6">Probable septum site-determining protein MinC</fullName>
    </recommendedName>
</protein>
<dbReference type="GO" id="GO:0000902">
    <property type="term" value="P:cell morphogenesis"/>
    <property type="evidence" value="ECO:0007669"/>
    <property type="project" value="InterPro"/>
</dbReference>
<comment type="function">
    <text evidence="5 6">Cell division inhibitor that blocks the formation of polar Z ring septums. Rapidly oscillates between the poles of the cell to destabilize FtsZ filaments that have formed before they mature into polar Z rings. Prevents FtsZ polymerization.</text>
</comment>
<organism evidence="9 10">
    <name type="scientific">Nitrospirillum amazonense</name>
    <dbReference type="NCBI Taxonomy" id="28077"/>
    <lineage>
        <taxon>Bacteria</taxon>
        <taxon>Pseudomonadati</taxon>
        <taxon>Pseudomonadota</taxon>
        <taxon>Alphaproteobacteria</taxon>
        <taxon>Rhodospirillales</taxon>
        <taxon>Azospirillaceae</taxon>
        <taxon>Nitrospirillum</taxon>
    </lineage>
</organism>
<dbReference type="RefSeq" id="WP_145753794.1">
    <property type="nucleotide sequence ID" value="NZ_VITN01000027.1"/>
</dbReference>
<dbReference type="GO" id="GO:0000917">
    <property type="term" value="P:division septum assembly"/>
    <property type="evidence" value="ECO:0007669"/>
    <property type="project" value="UniProtKB-KW"/>
</dbReference>
<evidence type="ECO:0000256" key="4">
    <source>
        <dbReference type="ARBA" id="ARBA00023306"/>
    </source>
</evidence>
<dbReference type="GO" id="GO:0051302">
    <property type="term" value="P:regulation of cell division"/>
    <property type="evidence" value="ECO:0007669"/>
    <property type="project" value="InterPro"/>
</dbReference>
<dbReference type="InterPro" id="IPR036145">
    <property type="entry name" value="MinC_C_sf"/>
</dbReference>
<dbReference type="EMBL" id="VITN01000027">
    <property type="protein sequence ID" value="TWB11908.1"/>
    <property type="molecule type" value="Genomic_DNA"/>
</dbReference>
<comment type="similarity">
    <text evidence="1 6">Belongs to the MinC family.</text>
</comment>
<dbReference type="OrthoDB" id="9794530at2"/>
<dbReference type="PANTHER" id="PTHR34108">
    <property type="entry name" value="SEPTUM SITE-DETERMINING PROTEIN MINC"/>
    <property type="match status" value="1"/>
</dbReference>
<evidence type="ECO:0000259" key="8">
    <source>
        <dbReference type="Pfam" id="PF05209"/>
    </source>
</evidence>
<dbReference type="AlphaFoldDB" id="A0A560ERB6"/>
<reference evidence="9 10" key="1">
    <citation type="submission" date="2019-06" db="EMBL/GenBank/DDBJ databases">
        <title>Genomic Encyclopedia of Type Strains, Phase IV (KMG-V): Genome sequencing to study the core and pangenomes of soil and plant-associated prokaryotes.</title>
        <authorList>
            <person name="Whitman W."/>
        </authorList>
    </citation>
    <scope>NUCLEOTIDE SEQUENCE [LARGE SCALE GENOMIC DNA]</scope>
    <source>
        <strain evidence="9 10">BR 11880</strain>
    </source>
</reference>
<evidence type="ECO:0000256" key="2">
    <source>
        <dbReference type="ARBA" id="ARBA00022618"/>
    </source>
</evidence>
<comment type="subunit">
    <text evidence="6">Interacts with MinD and FtsZ.</text>
</comment>
<keyword evidence="4 6" id="KW-0131">Cell cycle</keyword>